<name>A0ABV7WJ99_9MICO</name>
<protein>
    <submittedName>
        <fullName evidence="6">ABC transporter ATP-binding protein</fullName>
    </submittedName>
</protein>
<dbReference type="SUPFAM" id="SSF52540">
    <property type="entry name" value="P-loop containing nucleoside triphosphate hydrolases"/>
    <property type="match status" value="1"/>
</dbReference>
<dbReference type="PANTHER" id="PTHR43335:SF2">
    <property type="entry name" value="ABC TRANSPORTER, ATP-BINDING PROTEIN"/>
    <property type="match status" value="1"/>
</dbReference>
<evidence type="ECO:0000313" key="7">
    <source>
        <dbReference type="Proteomes" id="UP001595685"/>
    </source>
</evidence>
<evidence type="ECO:0000313" key="6">
    <source>
        <dbReference type="EMBL" id="MFC3689874.1"/>
    </source>
</evidence>
<dbReference type="EMBL" id="JBHRWW010000013">
    <property type="protein sequence ID" value="MFC3689874.1"/>
    <property type="molecule type" value="Genomic_DNA"/>
</dbReference>
<dbReference type="Proteomes" id="UP001595685">
    <property type="component" value="Unassembled WGS sequence"/>
</dbReference>
<dbReference type="PANTHER" id="PTHR43335">
    <property type="entry name" value="ABC TRANSPORTER, ATP-BINDING PROTEIN"/>
    <property type="match status" value="1"/>
</dbReference>
<gene>
    <name evidence="6" type="ORF">ACFOLH_16105</name>
</gene>
<dbReference type="Pfam" id="PF00005">
    <property type="entry name" value="ABC_tran"/>
    <property type="match status" value="1"/>
</dbReference>
<dbReference type="RefSeq" id="WP_340292942.1">
    <property type="nucleotide sequence ID" value="NZ_JBBEOI010000089.1"/>
</dbReference>
<dbReference type="InterPro" id="IPR003593">
    <property type="entry name" value="AAA+_ATPase"/>
</dbReference>
<evidence type="ECO:0000256" key="2">
    <source>
        <dbReference type="ARBA" id="ARBA00022448"/>
    </source>
</evidence>
<keyword evidence="4 6" id="KW-0067">ATP-binding</keyword>
<dbReference type="PROSITE" id="PS50893">
    <property type="entry name" value="ABC_TRANSPORTER_2"/>
    <property type="match status" value="1"/>
</dbReference>
<reference evidence="7" key="1">
    <citation type="journal article" date="2019" name="Int. J. Syst. Evol. Microbiol.">
        <title>The Global Catalogue of Microorganisms (GCM) 10K type strain sequencing project: providing services to taxonomists for standard genome sequencing and annotation.</title>
        <authorList>
            <consortium name="The Broad Institute Genomics Platform"/>
            <consortium name="The Broad Institute Genome Sequencing Center for Infectious Disease"/>
            <person name="Wu L."/>
            <person name="Ma J."/>
        </authorList>
    </citation>
    <scope>NUCLEOTIDE SEQUENCE [LARGE SCALE GENOMIC DNA]</scope>
    <source>
        <strain evidence="7">NCAIM B.02333</strain>
    </source>
</reference>
<proteinExistence type="inferred from homology"/>
<evidence type="ECO:0000259" key="5">
    <source>
        <dbReference type="PROSITE" id="PS50893"/>
    </source>
</evidence>
<dbReference type="SMART" id="SM00382">
    <property type="entry name" value="AAA"/>
    <property type="match status" value="1"/>
</dbReference>
<comment type="caution">
    <text evidence="6">The sequence shown here is derived from an EMBL/GenBank/DDBJ whole genome shotgun (WGS) entry which is preliminary data.</text>
</comment>
<keyword evidence="2" id="KW-0813">Transport</keyword>
<evidence type="ECO:0000256" key="1">
    <source>
        <dbReference type="ARBA" id="ARBA00005417"/>
    </source>
</evidence>
<dbReference type="GO" id="GO:0005524">
    <property type="term" value="F:ATP binding"/>
    <property type="evidence" value="ECO:0007669"/>
    <property type="project" value="UniProtKB-KW"/>
</dbReference>
<comment type="similarity">
    <text evidence="1">Belongs to the ABC transporter superfamily.</text>
</comment>
<dbReference type="InterPro" id="IPR003439">
    <property type="entry name" value="ABC_transporter-like_ATP-bd"/>
</dbReference>
<organism evidence="6 7">
    <name type="scientific">Aquipuribacter hungaricus</name>
    <dbReference type="NCBI Taxonomy" id="545624"/>
    <lineage>
        <taxon>Bacteria</taxon>
        <taxon>Bacillati</taxon>
        <taxon>Actinomycetota</taxon>
        <taxon>Actinomycetes</taxon>
        <taxon>Micrococcales</taxon>
        <taxon>Intrasporangiaceae</taxon>
        <taxon>Aquipuribacter</taxon>
    </lineage>
</organism>
<feature type="domain" description="ABC transporter" evidence="5">
    <location>
        <begin position="20"/>
        <end position="250"/>
    </location>
</feature>
<dbReference type="InterPro" id="IPR027417">
    <property type="entry name" value="P-loop_NTPase"/>
</dbReference>
<accession>A0ABV7WJ99</accession>
<keyword evidence="3" id="KW-0547">Nucleotide-binding</keyword>
<evidence type="ECO:0000256" key="4">
    <source>
        <dbReference type="ARBA" id="ARBA00022840"/>
    </source>
</evidence>
<sequence>MTSPPAPVPRPAPAPDEAVVRTRDLRLRVGGRDVLAGADVHVGPGVTGLLGANGAGKTTLIGLLLGLQRPTSGEISVLGLDPTVDGTRLRPRVGYSPQLQVLPPDVPAVDLVSHLAEVQGLPRSAARQRSSDALWLVGLGEERTRRVGTMSTGQVQRVKLACALAHDPRLLVLDEPTNGLDPVQREDLLLLVRRLGTELGMHVLLSSHLLAEVEQVCDAVVILADGRATSSRLRQPEAHSSTRLLVLDPGSAAAVEAGLRAAGLTVAAAAVDGSTSPAGDGLAHLEVTLTDPRHEAVLTQVLASTGAGVHRLTEPRHGLVDTYLATTGAGS</sequence>
<dbReference type="Gene3D" id="3.40.50.300">
    <property type="entry name" value="P-loop containing nucleotide triphosphate hydrolases"/>
    <property type="match status" value="1"/>
</dbReference>
<evidence type="ECO:0000256" key="3">
    <source>
        <dbReference type="ARBA" id="ARBA00022741"/>
    </source>
</evidence>
<keyword evidence="7" id="KW-1185">Reference proteome</keyword>